<dbReference type="InterPro" id="IPR003018">
    <property type="entry name" value="GAF"/>
</dbReference>
<dbReference type="SMART" id="SM00065">
    <property type="entry name" value="GAF"/>
    <property type="match status" value="1"/>
</dbReference>
<keyword evidence="11" id="KW-1185">Reference proteome</keyword>
<evidence type="ECO:0000259" key="9">
    <source>
        <dbReference type="SMART" id="SM00387"/>
    </source>
</evidence>
<feature type="domain" description="GAF" evidence="8">
    <location>
        <begin position="101"/>
        <end position="251"/>
    </location>
</feature>
<accession>A0A327MDR8</accession>
<dbReference type="InterPro" id="IPR011495">
    <property type="entry name" value="Sig_transdc_His_kin_sub2_dim/P"/>
</dbReference>
<evidence type="ECO:0000256" key="7">
    <source>
        <dbReference type="ARBA" id="ARBA00022840"/>
    </source>
</evidence>
<dbReference type="SUPFAM" id="SSF55781">
    <property type="entry name" value="GAF domain-like"/>
    <property type="match status" value="1"/>
</dbReference>
<keyword evidence="7" id="KW-0067">ATP-binding</keyword>
<dbReference type="PANTHER" id="PTHR41523:SF8">
    <property type="entry name" value="ETHYLENE RESPONSE SENSOR PROTEIN"/>
    <property type="match status" value="1"/>
</dbReference>
<dbReference type="Pfam" id="PF02518">
    <property type="entry name" value="HATPase_c"/>
    <property type="match status" value="1"/>
</dbReference>
<dbReference type="InterPro" id="IPR029016">
    <property type="entry name" value="GAF-like_dom_sf"/>
</dbReference>
<evidence type="ECO:0000313" key="11">
    <source>
        <dbReference type="Proteomes" id="UP000249065"/>
    </source>
</evidence>
<protein>
    <recommendedName>
        <fullName evidence="2">histidine kinase</fullName>
        <ecNumber evidence="2">2.7.13.3</ecNumber>
    </recommendedName>
</protein>
<dbReference type="GO" id="GO:0005524">
    <property type="term" value="F:ATP binding"/>
    <property type="evidence" value="ECO:0007669"/>
    <property type="project" value="UniProtKB-KW"/>
</dbReference>
<evidence type="ECO:0000256" key="2">
    <source>
        <dbReference type="ARBA" id="ARBA00012438"/>
    </source>
</evidence>
<dbReference type="Gene3D" id="3.30.450.40">
    <property type="match status" value="1"/>
</dbReference>
<dbReference type="InterPro" id="IPR036890">
    <property type="entry name" value="HATPase_C_sf"/>
</dbReference>
<dbReference type="Gene3D" id="3.30.565.10">
    <property type="entry name" value="Histidine kinase-like ATPase, C-terminal domain"/>
    <property type="match status" value="1"/>
</dbReference>
<evidence type="ECO:0000256" key="3">
    <source>
        <dbReference type="ARBA" id="ARBA00022553"/>
    </source>
</evidence>
<keyword evidence="4" id="KW-0808">Transferase</keyword>
<dbReference type="Gene3D" id="3.30.450.20">
    <property type="entry name" value="PAS domain"/>
    <property type="match status" value="1"/>
</dbReference>
<keyword evidence="5" id="KW-0547">Nucleotide-binding</keyword>
<name>A0A327MDR8_9PROT</name>
<dbReference type="SMART" id="SM00387">
    <property type="entry name" value="HATPase_c"/>
    <property type="match status" value="1"/>
</dbReference>
<evidence type="ECO:0000256" key="5">
    <source>
        <dbReference type="ARBA" id="ARBA00022741"/>
    </source>
</evidence>
<dbReference type="Proteomes" id="UP000249065">
    <property type="component" value="Unassembled WGS sequence"/>
</dbReference>
<dbReference type="EC" id="2.7.13.3" evidence="2"/>
<dbReference type="AlphaFoldDB" id="A0A327MDR8"/>
<dbReference type="EMBL" id="QLIX01000001">
    <property type="protein sequence ID" value="RAI60799.1"/>
    <property type="molecule type" value="Genomic_DNA"/>
</dbReference>
<evidence type="ECO:0000259" key="8">
    <source>
        <dbReference type="SMART" id="SM00065"/>
    </source>
</evidence>
<dbReference type="Pfam" id="PF07568">
    <property type="entry name" value="HisKA_2"/>
    <property type="match status" value="1"/>
</dbReference>
<feature type="domain" description="Histidine kinase/HSP90-like ATPase" evidence="9">
    <location>
        <begin position="359"/>
        <end position="453"/>
    </location>
</feature>
<proteinExistence type="predicted"/>
<dbReference type="SUPFAM" id="SSF55874">
    <property type="entry name" value="ATPase domain of HSP90 chaperone/DNA topoisomerase II/histidine kinase"/>
    <property type="match status" value="1"/>
</dbReference>
<dbReference type="Pfam" id="PF01590">
    <property type="entry name" value="GAF"/>
    <property type="match status" value="1"/>
</dbReference>
<dbReference type="InterPro" id="IPR003594">
    <property type="entry name" value="HATPase_dom"/>
</dbReference>
<evidence type="ECO:0000256" key="4">
    <source>
        <dbReference type="ARBA" id="ARBA00022679"/>
    </source>
</evidence>
<keyword evidence="6" id="KW-0418">Kinase</keyword>
<evidence type="ECO:0000256" key="6">
    <source>
        <dbReference type="ARBA" id="ARBA00022777"/>
    </source>
</evidence>
<reference evidence="11" key="1">
    <citation type="submission" date="2018-06" db="EMBL/GenBank/DDBJ databases">
        <authorList>
            <person name="Khan S.A."/>
        </authorList>
    </citation>
    <scope>NUCLEOTIDE SEQUENCE [LARGE SCALE GENOMIC DNA]</scope>
    <source>
        <strain evidence="11">DB-1506</strain>
    </source>
</reference>
<dbReference type="OrthoDB" id="9767435at2"/>
<dbReference type="PANTHER" id="PTHR41523">
    <property type="entry name" value="TWO-COMPONENT SYSTEM SENSOR PROTEIN"/>
    <property type="match status" value="1"/>
</dbReference>
<organism evidence="10 11">
    <name type="scientific">Roseicella frigidaeris</name>
    <dbReference type="NCBI Taxonomy" id="2230885"/>
    <lineage>
        <taxon>Bacteria</taxon>
        <taxon>Pseudomonadati</taxon>
        <taxon>Pseudomonadota</taxon>
        <taxon>Alphaproteobacteria</taxon>
        <taxon>Acetobacterales</taxon>
        <taxon>Roseomonadaceae</taxon>
        <taxon>Roseicella</taxon>
    </lineage>
</organism>
<dbReference type="GO" id="GO:0004673">
    <property type="term" value="F:protein histidine kinase activity"/>
    <property type="evidence" value="ECO:0007669"/>
    <property type="project" value="UniProtKB-EC"/>
</dbReference>
<comment type="caution">
    <text evidence="10">The sequence shown here is derived from an EMBL/GenBank/DDBJ whole genome shotgun (WGS) entry which is preliminary data.</text>
</comment>
<comment type="catalytic activity">
    <reaction evidence="1">
        <text>ATP + protein L-histidine = ADP + protein N-phospho-L-histidine.</text>
        <dbReference type="EC" id="2.7.13.3"/>
    </reaction>
</comment>
<gene>
    <name evidence="10" type="ORF">DOO78_01335</name>
</gene>
<evidence type="ECO:0000313" key="10">
    <source>
        <dbReference type="EMBL" id="RAI60799.1"/>
    </source>
</evidence>
<evidence type="ECO:0000256" key="1">
    <source>
        <dbReference type="ARBA" id="ARBA00000085"/>
    </source>
</evidence>
<keyword evidence="3" id="KW-0597">Phosphoprotein</keyword>
<sequence length="455" mass="49629">MAKEGGHDPTLMQIDAAAECRPSLRLSFPPWIGAGPGPFRAPIGRAPCHDRGAIAVMFPELARGTRCFSSMSDATQRCEARLLAQQTALARFGERALQSEDLEEILHEACRLVAEGLDTGLAKVLELQGDGRTLVMRAGVGWRPGLIGALALRAEAGTLEALLLETEMPVVAADCATDGRFALPGFMQEHGVRAVVNVVVAGADGKRPYGILEVDSREARRFTEDEVAFLQSYANMLAAAVGRLRAGDELRARTSEVERLFRELQHRVKNNLQVIIGLMQLQARRAGTPETLEALRVVRQRVDALRLLHDKFYFAGDVDRVDLGAYLSELAGTLLRFHEDGQRQVRLVLEMRSQFVPPEQAAPLGLIAHEFVANSLKHAFDGTEGSIGLRLEPARGGEVRLTLWDDGRGLSGAPSAGTGMRLMDRLAQQLSARIIWAGSGRGTRLTLLFRPLPAR</sequence>